<evidence type="ECO:0000313" key="2">
    <source>
        <dbReference type="Proteomes" id="UP000831537"/>
    </source>
</evidence>
<dbReference type="InterPro" id="IPR011009">
    <property type="entry name" value="Kinase-like_dom_sf"/>
</dbReference>
<dbReference type="RefSeq" id="WP_244746066.1">
    <property type="nucleotide sequence ID" value="NZ_CP095071.1"/>
</dbReference>
<evidence type="ECO:0000313" key="1">
    <source>
        <dbReference type="EMBL" id="UOQ85816.1"/>
    </source>
</evidence>
<dbReference type="Gene3D" id="3.90.1200.10">
    <property type="match status" value="1"/>
</dbReference>
<dbReference type="EMBL" id="CP095071">
    <property type="protein sequence ID" value="UOQ85816.1"/>
    <property type="molecule type" value="Genomic_DNA"/>
</dbReference>
<dbReference type="InterPro" id="IPR012877">
    <property type="entry name" value="Dhs-27"/>
</dbReference>
<name>A0ABY4GNQ1_9BACI</name>
<protein>
    <submittedName>
        <fullName evidence="1">DUF1679 domain-containing protein</fullName>
    </submittedName>
</protein>
<dbReference type="Proteomes" id="UP000831537">
    <property type="component" value="Chromosome"/>
</dbReference>
<proteinExistence type="predicted"/>
<keyword evidence="2" id="KW-1185">Reference proteome</keyword>
<sequence>MKKALPEIQRALNISILNECVTKIINKKIINVKEWSLEAISDVSPNFTTDGIFRIYGTVVVSEKEIPWSLILKIIKPEQVEKNNPQHHNYWKREALVNQSGVLTDLPDVIYAPQCYKVEEKGNDSVWLWMEEIKEDNKQLWSEKEFAFIARQLGIFNGAYITEKTIPDYTWICSKWLKSWVNGCKKHSVDPTIYLSKVQNLSNLDSIYNSYVYLNKNLDKHYNALDNLPRVLAHQDLSKQNMYINLHNCTKKQLTLIDWQFLSISGLGEDLGKLYGVALSQQDIPIEKGEYYKELLFTNYIDGLREAGWNGDVTLPKYGFYVSFALRSAWEVPKLIKLAADSVVEYEKEKIHLIEILTRITSIQMELGKEADRIYPILI</sequence>
<organism evidence="1 2">
    <name type="scientific">Gracilibacillus salinarum</name>
    <dbReference type="NCBI Taxonomy" id="2932255"/>
    <lineage>
        <taxon>Bacteria</taxon>
        <taxon>Bacillati</taxon>
        <taxon>Bacillota</taxon>
        <taxon>Bacilli</taxon>
        <taxon>Bacillales</taxon>
        <taxon>Bacillaceae</taxon>
        <taxon>Gracilibacillus</taxon>
    </lineage>
</organism>
<accession>A0ABY4GNQ1</accession>
<reference evidence="1 2" key="1">
    <citation type="submission" date="2022-04" db="EMBL/GenBank/DDBJ databases">
        <title>Gracilibacillus sp. isolated from saltern.</title>
        <authorList>
            <person name="Won M."/>
            <person name="Lee C.-M."/>
            <person name="Woen H.-Y."/>
            <person name="Kwon S.-W."/>
        </authorList>
    </citation>
    <scope>NUCLEOTIDE SEQUENCE [LARGE SCALE GENOMIC DNA]</scope>
    <source>
        <strain evidence="1 2">SSPM10-3</strain>
    </source>
</reference>
<dbReference type="Pfam" id="PF07914">
    <property type="entry name" value="DUF1679"/>
    <property type="match status" value="1"/>
</dbReference>
<dbReference type="SUPFAM" id="SSF56112">
    <property type="entry name" value="Protein kinase-like (PK-like)"/>
    <property type="match status" value="1"/>
</dbReference>
<gene>
    <name evidence="1" type="ORF">MUN87_02605</name>
</gene>